<feature type="compositionally biased region" description="Polar residues" evidence="1">
    <location>
        <begin position="940"/>
        <end position="952"/>
    </location>
</feature>
<dbReference type="Proteomes" id="UP000027222">
    <property type="component" value="Unassembled WGS sequence"/>
</dbReference>
<evidence type="ECO:0000256" key="1">
    <source>
        <dbReference type="SAM" id="MobiDB-lite"/>
    </source>
</evidence>
<dbReference type="Pfam" id="PF18758">
    <property type="entry name" value="KDZ"/>
    <property type="match status" value="1"/>
</dbReference>
<dbReference type="CDD" id="cd19757">
    <property type="entry name" value="Bbox1"/>
    <property type="match status" value="1"/>
</dbReference>
<feature type="region of interest" description="Disordered" evidence="1">
    <location>
        <begin position="92"/>
        <end position="119"/>
    </location>
</feature>
<feature type="compositionally biased region" description="Basic residues" evidence="1">
    <location>
        <begin position="1"/>
        <end position="11"/>
    </location>
</feature>
<proteinExistence type="predicted"/>
<evidence type="ECO:0000313" key="3">
    <source>
        <dbReference type="EMBL" id="KDR76068.1"/>
    </source>
</evidence>
<reference evidence="4" key="1">
    <citation type="journal article" date="2014" name="Proc. Natl. Acad. Sci. U.S.A.">
        <title>Extensive sampling of basidiomycete genomes demonstrates inadequacy of the white-rot/brown-rot paradigm for wood decay fungi.</title>
        <authorList>
            <person name="Riley R."/>
            <person name="Salamov A.A."/>
            <person name="Brown D.W."/>
            <person name="Nagy L.G."/>
            <person name="Floudas D."/>
            <person name="Held B.W."/>
            <person name="Levasseur A."/>
            <person name="Lombard V."/>
            <person name="Morin E."/>
            <person name="Otillar R."/>
            <person name="Lindquist E.A."/>
            <person name="Sun H."/>
            <person name="LaButti K.M."/>
            <person name="Schmutz J."/>
            <person name="Jabbour D."/>
            <person name="Luo H."/>
            <person name="Baker S.E."/>
            <person name="Pisabarro A.G."/>
            <person name="Walton J.D."/>
            <person name="Blanchette R.A."/>
            <person name="Henrissat B."/>
            <person name="Martin F."/>
            <person name="Cullen D."/>
            <person name="Hibbett D.S."/>
            <person name="Grigoriev I.V."/>
        </authorList>
    </citation>
    <scope>NUCLEOTIDE SEQUENCE [LARGE SCALE GENOMIC DNA]</scope>
    <source>
        <strain evidence="4">CBS 339.88</strain>
    </source>
</reference>
<feature type="region of interest" description="Disordered" evidence="1">
    <location>
        <begin position="1077"/>
        <end position="1122"/>
    </location>
</feature>
<dbReference type="InterPro" id="IPR040521">
    <property type="entry name" value="KDZ"/>
</dbReference>
<evidence type="ECO:0000313" key="4">
    <source>
        <dbReference type="Proteomes" id="UP000027222"/>
    </source>
</evidence>
<feature type="region of interest" description="Disordered" evidence="1">
    <location>
        <begin position="1"/>
        <end position="23"/>
    </location>
</feature>
<dbReference type="InterPro" id="IPR041457">
    <property type="entry name" value="CxC2_KDZ-assoc"/>
</dbReference>
<dbReference type="PANTHER" id="PTHR33104:SF2">
    <property type="entry name" value="CXC3 LIKE CYSTEINE CLUSTER DOMAIN-CONTAINING PROTEIN"/>
    <property type="match status" value="1"/>
</dbReference>
<accession>A0A067TAQ1</accession>
<gene>
    <name evidence="3" type="ORF">GALMADRAFT_139827</name>
</gene>
<keyword evidence="4" id="KW-1185">Reference proteome</keyword>
<dbReference type="Pfam" id="PF18803">
    <property type="entry name" value="CxC2"/>
    <property type="match status" value="1"/>
</dbReference>
<dbReference type="AlphaFoldDB" id="A0A067TAQ1"/>
<dbReference type="EMBL" id="KL142379">
    <property type="protein sequence ID" value="KDR76068.1"/>
    <property type="molecule type" value="Genomic_DNA"/>
</dbReference>
<feature type="domain" description="CxC2-like cysteine cluster KDZ transposase-associated" evidence="2">
    <location>
        <begin position="208"/>
        <end position="313"/>
    </location>
</feature>
<dbReference type="STRING" id="685588.A0A067TAQ1"/>
<dbReference type="PANTHER" id="PTHR33104">
    <property type="entry name" value="SI:DKEY-29D5.2"/>
    <property type="match status" value="1"/>
</dbReference>
<feature type="compositionally biased region" description="Acidic residues" evidence="1">
    <location>
        <begin position="1078"/>
        <end position="1122"/>
    </location>
</feature>
<feature type="region of interest" description="Disordered" evidence="1">
    <location>
        <begin position="938"/>
        <end position="963"/>
    </location>
</feature>
<protein>
    <recommendedName>
        <fullName evidence="2">CxC2-like cysteine cluster KDZ transposase-associated domain-containing protein</fullName>
    </recommendedName>
</protein>
<organism evidence="3 4">
    <name type="scientific">Galerina marginata (strain CBS 339.88)</name>
    <dbReference type="NCBI Taxonomy" id="685588"/>
    <lineage>
        <taxon>Eukaryota</taxon>
        <taxon>Fungi</taxon>
        <taxon>Dikarya</taxon>
        <taxon>Basidiomycota</taxon>
        <taxon>Agaricomycotina</taxon>
        <taxon>Agaricomycetes</taxon>
        <taxon>Agaricomycetidae</taxon>
        <taxon>Agaricales</taxon>
        <taxon>Agaricineae</taxon>
        <taxon>Strophariaceae</taxon>
        <taxon>Galerina</taxon>
    </lineage>
</organism>
<name>A0A067TAQ1_GALM3</name>
<dbReference type="HOGENOM" id="CLU_003703_13_0_1"/>
<evidence type="ECO:0000259" key="2">
    <source>
        <dbReference type="Pfam" id="PF18803"/>
    </source>
</evidence>
<dbReference type="OrthoDB" id="2682806at2759"/>
<sequence>MANPRPAKRPRTTGGPAYHAPVPSLDDYSLVHSSEGRLVRVGNGLKTAPLLRMPEHATGAWSRVSEWTLPDDAEFALDPTGESYDAALDMDVMDDSPLSSDGKPSASEAKGKKRSKVSRRPHVVWKDQYRQAYLDEILRWAGRGDFRSASQCPDCLARSADPGVPVYRCEECVVPDLTCAPCCVRRHRMHPFHRVQKWTGSHFVGVSLKSIGLKIQLNHGGTFCEKSIPCHTNFRVLHTNGIHDVDVRFCGCAKVIPIHLQLLRRGLYPASQLSVQTCATFTLLDQLHMLALTTKASTYDFYCALEKLTNNTGIDPPKSRYRALLRMVLQWRHLKLLKRGGRGHDSSGVAGTKPGELALRCPSCPIPGVNLPEGWEEAPVGMKFLYMMIICMDANFRLKNQLVSSYSQDPGLGIGWAYMVPRKGYEAYVLSRASDGDISTCVGLQALAKANTKYSYGLRYTGVNLAVCGRSEMIFPLGVGNLQKGERYANMDYIFAMVMQWVLVALVLISYDIACQWFVNLFARIENHWPEEIKFPNTIELRPAIPKLHEPMHQTKGHHMYSFNYIPGVGLTDGECPERVWGPHNALGNSTKTQGPGSRQDVLDDHFAFWNWLKYINMGRTLLRRYKAAVAQRNLQQEGHRGLTNSLDAELVEKWDKLCVEWEQDASFPKKKKNPYHSKDAYLSEAQVKKELAEEEERRLAQGGVSLHATSAWSFVQMGLDLEDTQHRLKRLSKTNAGKLNITLGQERTLTEERNILRGRIRAWEQLLHIYMPGLLQYQTDLAKRTSSQSDSPPKSEHPEDFELWLPSHLPAAVRATVCSSGLPKIEERLRDAQCSDALDKIRRILKVKSRMVYFKNKNLRGQRDGTRSRTVIDRVHQKARNAADRYRSARRGKLALAGPGKWEETFRVLEDRDIRGYQDPNQLRTRVGRRGVLEDEQLDQAQSEQPESNNGDFVLFNEERSRRDGTGETRRTLSWIWLTTPSSDADDDQDEILRVEWAKSRARANRAREEVMLLKEEMRRVLAFLQWKAGWWTERLEPRDGLTKELEEGIRAFAKTQSKLQEDLATHFRGLWKAPLEDCETAADPSGDVEADAEDGEEEDEEDEEDEEFPIEPLSDDDDDP</sequence>